<evidence type="ECO:0008006" key="7">
    <source>
        <dbReference type="Google" id="ProtNLM"/>
    </source>
</evidence>
<dbReference type="Pfam" id="PF13646">
    <property type="entry name" value="HEAT_2"/>
    <property type="match status" value="2"/>
</dbReference>
<dbReference type="InterPro" id="IPR016024">
    <property type="entry name" value="ARM-type_fold"/>
</dbReference>
<evidence type="ECO:0000313" key="6">
    <source>
        <dbReference type="Proteomes" id="UP000217507"/>
    </source>
</evidence>
<evidence type="ECO:0000256" key="2">
    <source>
        <dbReference type="ARBA" id="ARBA00022549"/>
    </source>
</evidence>
<evidence type="ECO:0000256" key="4">
    <source>
        <dbReference type="ARBA" id="ARBA00023239"/>
    </source>
</evidence>
<dbReference type="InterPro" id="IPR004155">
    <property type="entry name" value="PBS_lyase_HEAT"/>
</dbReference>
<dbReference type="GO" id="GO:0030089">
    <property type="term" value="C:phycobilisome"/>
    <property type="evidence" value="ECO:0007669"/>
    <property type="project" value="UniProtKB-KW"/>
</dbReference>
<evidence type="ECO:0000256" key="3">
    <source>
        <dbReference type="ARBA" id="ARBA00022738"/>
    </source>
</evidence>
<comment type="similarity">
    <text evidence="1">Belongs to the CpcE/RpcE/PecE family.</text>
</comment>
<dbReference type="EMBL" id="AP018216">
    <property type="protein sequence ID" value="BAY71580.1"/>
    <property type="molecule type" value="Genomic_DNA"/>
</dbReference>
<protein>
    <recommendedName>
        <fullName evidence="7">HEAT repeat-containing PBS lyase</fullName>
    </recommendedName>
</protein>
<keyword evidence="3" id="KW-0605">Phycobilisome</keyword>
<dbReference type="PANTHER" id="PTHR12697">
    <property type="entry name" value="PBS LYASE HEAT-LIKE PROTEIN"/>
    <property type="match status" value="1"/>
</dbReference>
<dbReference type="PANTHER" id="PTHR12697:SF5">
    <property type="entry name" value="DEOXYHYPUSINE HYDROXYLASE"/>
    <property type="match status" value="1"/>
</dbReference>
<sequence>MNNIGQILVQAQAAHSADDLSLVINNLQQLILVDTHDTANSEQLLELALSIFELGDFQQRWDIAKVLVNLGNVTINPLIDILEDEDAEDELRWFAARILGELQHPEAIMPLVELLKTSDDEEIKAIASSAIAQMGTIAIPVIVELLAQENTRLLAVRSLAYIRHTQTIAPLLSVVQDTQASIRAAAIEALSSFHDQRVPPILLNALNDLSATVRRTAIQGLSFRSDLSSELNLVAQIQPKLYDFNIEVCCAAANALARMGGDDAAQHLYKALISAHTPITLQLEIIRALVWLESLISLEYLQQAFNQVTTETLWQEIVTVLGRIQKPELKTPATAILLEILNSPHPATKIHSMKSAIALSLGQLGNAEATESLTMLSTDTDELVRVHAIAALTKLAYL</sequence>
<dbReference type="SUPFAM" id="SSF48371">
    <property type="entry name" value="ARM repeat"/>
    <property type="match status" value="2"/>
</dbReference>
<dbReference type="GO" id="GO:0016829">
    <property type="term" value="F:lyase activity"/>
    <property type="evidence" value="ECO:0007669"/>
    <property type="project" value="UniProtKB-KW"/>
</dbReference>
<keyword evidence="4" id="KW-0456">Lyase</keyword>
<dbReference type="Pfam" id="PF03130">
    <property type="entry name" value="HEAT_PBS"/>
    <property type="match status" value="2"/>
</dbReference>
<reference evidence="5 6" key="1">
    <citation type="submission" date="2017-06" db="EMBL/GenBank/DDBJ databases">
        <title>Genome sequencing of cyanobaciteial culture collection at National Institute for Environmental Studies (NIES).</title>
        <authorList>
            <person name="Hirose Y."/>
            <person name="Shimura Y."/>
            <person name="Fujisawa T."/>
            <person name="Nakamura Y."/>
            <person name="Kawachi M."/>
        </authorList>
    </citation>
    <scope>NUCLEOTIDE SEQUENCE [LARGE SCALE GENOMIC DNA]</scope>
    <source>
        <strain evidence="5 6">NIES-23</strain>
    </source>
</reference>
<name>A0A1Z4KRE3_ANAVA</name>
<organism evidence="5 6">
    <name type="scientific">Trichormus variabilis NIES-23</name>
    <dbReference type="NCBI Taxonomy" id="1973479"/>
    <lineage>
        <taxon>Bacteria</taxon>
        <taxon>Bacillati</taxon>
        <taxon>Cyanobacteriota</taxon>
        <taxon>Cyanophyceae</taxon>
        <taxon>Nostocales</taxon>
        <taxon>Nostocaceae</taxon>
        <taxon>Trichormus</taxon>
    </lineage>
</organism>
<keyword evidence="2" id="KW-0042">Antenna complex</keyword>
<dbReference type="SMART" id="SM00567">
    <property type="entry name" value="EZ_HEAT"/>
    <property type="match status" value="6"/>
</dbReference>
<dbReference type="Proteomes" id="UP000217507">
    <property type="component" value="Chromosome"/>
</dbReference>
<evidence type="ECO:0000256" key="1">
    <source>
        <dbReference type="ARBA" id="ARBA00009299"/>
    </source>
</evidence>
<dbReference type="GO" id="GO:0016491">
    <property type="term" value="F:oxidoreductase activity"/>
    <property type="evidence" value="ECO:0007669"/>
    <property type="project" value="TreeGrafter"/>
</dbReference>
<proteinExistence type="inferred from homology"/>
<dbReference type="InterPro" id="IPR011989">
    <property type="entry name" value="ARM-like"/>
</dbReference>
<dbReference type="Gene3D" id="1.25.10.10">
    <property type="entry name" value="Leucine-rich Repeat Variant"/>
    <property type="match status" value="3"/>
</dbReference>
<dbReference type="AlphaFoldDB" id="A0A1Z4KRE3"/>
<accession>A0A1Z4KRE3</accession>
<gene>
    <name evidence="5" type="ORF">NIES23_44000</name>
</gene>
<evidence type="ECO:0000313" key="5">
    <source>
        <dbReference type="EMBL" id="BAY71580.1"/>
    </source>
</evidence>